<feature type="transmembrane region" description="Helical" evidence="1">
    <location>
        <begin position="49"/>
        <end position="71"/>
    </location>
</feature>
<evidence type="ECO:0000256" key="1">
    <source>
        <dbReference type="SAM" id="Phobius"/>
    </source>
</evidence>
<dbReference type="AlphaFoldDB" id="A0A1I0BTF8"/>
<sequence length="360" mass="41163">MRIKIDKMIALCGSALLGYYLGLSILGGTMWRLLQWTLPPINDRHLPRFYTGIMGAVIAASIGYLIYTKFIEKCSIKKCRKQYTIGIVALLLLPMITMVSFRIQAVNYVKQAEATTPTRLNLQFENPRVSFVISESHGGASATAYGKSIRVENQTTLLEEFGETLQQLELVEVVDPSQYSREEHRGTMWINYSPKGSWYSKILTWHGDYFVESIAGQQWVLYKGTALEALLKDLDSQLKDLNTYTSAEMLHTTFIDGKANHVESVPIDNLEFIKNSIQKHNRITPDDDIVSSFEVILKDHQWITKADVNFYGFSLKNHLHDTSSFEVDFMLENVLLYDDVLKIAWFEGEYYEVDLSPLIN</sequence>
<keyword evidence="1" id="KW-0472">Membrane</keyword>
<protein>
    <submittedName>
        <fullName evidence="2">Uncharacterized protein</fullName>
    </submittedName>
</protein>
<dbReference type="RefSeq" id="WP_090441365.1">
    <property type="nucleotide sequence ID" value="NZ_FOHU01000004.1"/>
</dbReference>
<organism evidence="2 3">
    <name type="scientific">Natronincola peptidivorans</name>
    <dbReference type="NCBI Taxonomy" id="426128"/>
    <lineage>
        <taxon>Bacteria</taxon>
        <taxon>Bacillati</taxon>
        <taxon>Bacillota</taxon>
        <taxon>Clostridia</taxon>
        <taxon>Peptostreptococcales</taxon>
        <taxon>Natronincolaceae</taxon>
        <taxon>Natronincola</taxon>
    </lineage>
</organism>
<dbReference type="OrthoDB" id="1950195at2"/>
<evidence type="ECO:0000313" key="3">
    <source>
        <dbReference type="Proteomes" id="UP000199568"/>
    </source>
</evidence>
<keyword evidence="1" id="KW-0812">Transmembrane</keyword>
<dbReference type="EMBL" id="FOHU01000004">
    <property type="protein sequence ID" value="SET10040.1"/>
    <property type="molecule type" value="Genomic_DNA"/>
</dbReference>
<gene>
    <name evidence="2" type="ORF">SAMN05660297_01403</name>
</gene>
<dbReference type="Proteomes" id="UP000199568">
    <property type="component" value="Unassembled WGS sequence"/>
</dbReference>
<proteinExistence type="predicted"/>
<keyword evidence="1" id="KW-1133">Transmembrane helix</keyword>
<keyword evidence="3" id="KW-1185">Reference proteome</keyword>
<feature type="transmembrane region" description="Helical" evidence="1">
    <location>
        <begin position="9"/>
        <end position="29"/>
    </location>
</feature>
<evidence type="ECO:0000313" key="2">
    <source>
        <dbReference type="EMBL" id="SET10040.1"/>
    </source>
</evidence>
<name>A0A1I0BTF8_9FIRM</name>
<dbReference type="STRING" id="426128.SAMN05660297_01403"/>
<accession>A0A1I0BTF8</accession>
<reference evidence="2 3" key="1">
    <citation type="submission" date="2016-10" db="EMBL/GenBank/DDBJ databases">
        <authorList>
            <person name="de Groot N.N."/>
        </authorList>
    </citation>
    <scope>NUCLEOTIDE SEQUENCE [LARGE SCALE GENOMIC DNA]</scope>
    <source>
        <strain evidence="2 3">DSM 18979</strain>
    </source>
</reference>
<feature type="transmembrane region" description="Helical" evidence="1">
    <location>
        <begin position="83"/>
        <end position="101"/>
    </location>
</feature>